<dbReference type="AlphaFoldDB" id="A0A8K1LLJ8"/>
<reference evidence="1" key="1">
    <citation type="submission" date="2019-04" db="EMBL/GenBank/DDBJ databases">
        <title>Genome assembly of Zosterops borbonicus 15179.</title>
        <authorList>
            <person name="Leroy T."/>
            <person name="Anselmetti Y."/>
            <person name="Tilak M.-K."/>
            <person name="Nabholz B."/>
        </authorList>
    </citation>
    <scope>NUCLEOTIDE SEQUENCE</scope>
    <source>
        <strain evidence="1">HGM_15179</strain>
        <tissue evidence="1">Muscle</tissue>
    </source>
</reference>
<comment type="caution">
    <text evidence="1">The sequence shown here is derived from an EMBL/GenBank/DDBJ whole genome shotgun (WGS) entry which is preliminary data.</text>
</comment>
<proteinExistence type="predicted"/>
<accession>A0A8K1LLJ8</accession>
<name>A0A8K1LLJ8_9PASS</name>
<organism evidence="1 2">
    <name type="scientific">Zosterops borbonicus</name>
    <dbReference type="NCBI Taxonomy" id="364589"/>
    <lineage>
        <taxon>Eukaryota</taxon>
        <taxon>Metazoa</taxon>
        <taxon>Chordata</taxon>
        <taxon>Craniata</taxon>
        <taxon>Vertebrata</taxon>
        <taxon>Euteleostomi</taxon>
        <taxon>Archelosauria</taxon>
        <taxon>Archosauria</taxon>
        <taxon>Dinosauria</taxon>
        <taxon>Saurischia</taxon>
        <taxon>Theropoda</taxon>
        <taxon>Coelurosauria</taxon>
        <taxon>Aves</taxon>
        <taxon>Neognathae</taxon>
        <taxon>Neoaves</taxon>
        <taxon>Telluraves</taxon>
        <taxon>Australaves</taxon>
        <taxon>Passeriformes</taxon>
        <taxon>Sylvioidea</taxon>
        <taxon>Zosteropidae</taxon>
        <taxon>Zosterops</taxon>
    </lineage>
</organism>
<feature type="non-terminal residue" evidence="1">
    <location>
        <position position="140"/>
    </location>
</feature>
<keyword evidence="2" id="KW-1185">Reference proteome</keyword>
<evidence type="ECO:0000313" key="1">
    <source>
        <dbReference type="EMBL" id="TRZ18048.1"/>
    </source>
</evidence>
<evidence type="ECO:0000313" key="2">
    <source>
        <dbReference type="Proteomes" id="UP000796761"/>
    </source>
</evidence>
<protein>
    <submittedName>
        <fullName evidence="1">Uncharacterized protein</fullName>
    </submittedName>
</protein>
<dbReference type="EMBL" id="SWJQ01000237">
    <property type="protein sequence ID" value="TRZ18048.1"/>
    <property type="molecule type" value="Genomic_DNA"/>
</dbReference>
<gene>
    <name evidence="1" type="ORF">HGM15179_009051</name>
</gene>
<sequence>MFGICICPEENGKTEGLHCVQEGSFAKPYSFGKRFLGNGDSTLVTSPPHLASSVPHDTTLLHCTESAPLCDLLLAMQGLFRNPIHCQHKQGCNISLQSVFLRSTLNVNQPHCTAHLLNSAKYLLWVPCALTASRRKFLGN</sequence>
<dbReference type="Proteomes" id="UP000796761">
    <property type="component" value="Unassembled WGS sequence"/>
</dbReference>